<evidence type="ECO:0008006" key="4">
    <source>
        <dbReference type="Google" id="ProtNLM"/>
    </source>
</evidence>
<feature type="chain" id="PRO_5045591449" description="Excinuclease ABC subunit A" evidence="1">
    <location>
        <begin position="19"/>
        <end position="141"/>
    </location>
</feature>
<keyword evidence="3" id="KW-1185">Reference proteome</keyword>
<evidence type="ECO:0000313" key="3">
    <source>
        <dbReference type="Proteomes" id="UP001052140"/>
    </source>
</evidence>
<sequence length="141" mass="15484">MKLTKLLVSLMVVSGLTACSQNMGSDMKMAEKKAMEMKVSEPTFETAAYFCDVKGKRNQVVSVTYAFVDGKADSATVSINRKVVGDEMKLDSAYKDGTRFVEGNKVWSLDEGFTAKTVNTTVPVMFTDNNKILARNCDIAK</sequence>
<dbReference type="GeneID" id="69686141"/>
<dbReference type="Proteomes" id="UP001052140">
    <property type="component" value="Unassembled WGS sequence"/>
</dbReference>
<evidence type="ECO:0000313" key="2">
    <source>
        <dbReference type="EMBL" id="GJH42019.1"/>
    </source>
</evidence>
<feature type="signal peptide" evidence="1">
    <location>
        <begin position="1"/>
        <end position="18"/>
    </location>
</feature>
<comment type="caution">
    <text evidence="2">The sequence shown here is derived from an EMBL/GenBank/DDBJ whole genome shotgun (WGS) entry which is preliminary data.</text>
</comment>
<organism evidence="2 3">
    <name type="scientific">Pasteurella canis</name>
    <dbReference type="NCBI Taxonomy" id="753"/>
    <lineage>
        <taxon>Bacteria</taxon>
        <taxon>Pseudomonadati</taxon>
        <taxon>Pseudomonadota</taxon>
        <taxon>Gammaproteobacteria</taxon>
        <taxon>Pasteurellales</taxon>
        <taxon>Pasteurellaceae</taxon>
        <taxon>Pasteurella</taxon>
    </lineage>
</organism>
<evidence type="ECO:0000256" key="1">
    <source>
        <dbReference type="SAM" id="SignalP"/>
    </source>
</evidence>
<name>A0ABQ4VF47_9PAST</name>
<reference evidence="2" key="1">
    <citation type="submission" date="2024-05" db="EMBL/GenBank/DDBJ databases">
        <title>Determining zoonotic pasteurella genome.</title>
        <authorList>
            <person name="Maeda T."/>
            <person name="Takahashi T."/>
            <person name="Yoshida H."/>
        </authorList>
    </citation>
    <scope>NUCLEOTIDE SEQUENCE</scope>
    <source>
        <strain evidence="2">PA42</strain>
    </source>
</reference>
<accession>A0ABQ4VF47</accession>
<dbReference type="PROSITE" id="PS51257">
    <property type="entry name" value="PROKAR_LIPOPROTEIN"/>
    <property type="match status" value="1"/>
</dbReference>
<keyword evidence="1" id="KW-0732">Signal</keyword>
<dbReference type="RefSeq" id="WP_226690267.1">
    <property type="nucleotide sequence ID" value="NZ_BPUX01000001.1"/>
</dbReference>
<protein>
    <recommendedName>
        <fullName evidence="4">Excinuclease ABC subunit A</fullName>
    </recommendedName>
</protein>
<gene>
    <name evidence="2" type="ORF">PA42_01930</name>
</gene>
<proteinExistence type="predicted"/>
<dbReference type="EMBL" id="BPUX01000001">
    <property type="protein sequence ID" value="GJH42019.1"/>
    <property type="molecule type" value="Genomic_DNA"/>
</dbReference>